<dbReference type="Proteomes" id="UP000814128">
    <property type="component" value="Unassembled WGS sequence"/>
</dbReference>
<proteinExistence type="predicted"/>
<reference evidence="1" key="2">
    <citation type="journal article" date="2022" name="New Phytol.">
        <title>Evolutionary transition to the ectomycorrhizal habit in the genomes of a hyperdiverse lineage of mushroom-forming fungi.</title>
        <authorList>
            <person name="Looney B."/>
            <person name="Miyauchi S."/>
            <person name="Morin E."/>
            <person name="Drula E."/>
            <person name="Courty P.E."/>
            <person name="Kohler A."/>
            <person name="Kuo A."/>
            <person name="LaButti K."/>
            <person name="Pangilinan J."/>
            <person name="Lipzen A."/>
            <person name="Riley R."/>
            <person name="Andreopoulos W."/>
            <person name="He G."/>
            <person name="Johnson J."/>
            <person name="Nolan M."/>
            <person name="Tritt A."/>
            <person name="Barry K.W."/>
            <person name="Grigoriev I.V."/>
            <person name="Nagy L.G."/>
            <person name="Hibbett D."/>
            <person name="Henrissat B."/>
            <person name="Matheny P.B."/>
            <person name="Labbe J."/>
            <person name="Martin F.M."/>
        </authorList>
    </citation>
    <scope>NUCLEOTIDE SEQUENCE</scope>
    <source>
        <strain evidence="1">EC-137</strain>
    </source>
</reference>
<accession>A0ACB8QU95</accession>
<comment type="caution">
    <text evidence="1">The sequence shown here is derived from an EMBL/GenBank/DDBJ whole genome shotgun (WGS) entry which is preliminary data.</text>
</comment>
<evidence type="ECO:0000313" key="1">
    <source>
        <dbReference type="EMBL" id="KAI0035398.1"/>
    </source>
</evidence>
<sequence length="540" mass="59836">MSSAHHTVIGEDSGSDLGQKRRDALAELDTAKFSRFHVKLCFVAGIGFFTDAYDLFSISIVATMLGYVYSPQNASTLGINQDFGIKVAAPMGNLVGQLLFGWLADVLGRKKMYGVELMIMIVATFGQTISTDSRGLGVSITGVIVVWRFILGIGVGGDYPLSSVIASEFASTRIRGRLMTAVFAFQGWGNLASAIVSVITILAFRTHIVNDSESFRAIDRAWRLIIGLGIVPACIALYFRLTIPETPRFTMDIERNIIQASEDVDNVLSHRDFYVDEQALPAHADVPKASRRDFVRYFRQRDNLKTLFGTAWSWFSIDIAFYGLGFNSSSIIQTVIFPGSPQAQTGQERYSTLRTVAIGNIILAFGGLIPGYWFSFFTIDTWGRKPIQFIGFAMLTILFLIMCVGYDAINRTKPGQRAFVFLYCLANFFQNWGPNTTTFIVPGEAFPTRYRSTAHGISAASGKLGAVVTQILFAYLRNVSVFSDNSTNLRIVFGIFAVFMFTGIGSTLLIPETKGKTLEELSNEDQDGFFRYVLREFLMS</sequence>
<gene>
    <name evidence="1" type="ORF">K488DRAFT_43338</name>
</gene>
<protein>
    <submittedName>
        <fullName evidence="1">Phosphate permease</fullName>
    </submittedName>
</protein>
<name>A0ACB8QU95_9AGAM</name>
<organism evidence="1 2">
    <name type="scientific">Vararia minispora EC-137</name>
    <dbReference type="NCBI Taxonomy" id="1314806"/>
    <lineage>
        <taxon>Eukaryota</taxon>
        <taxon>Fungi</taxon>
        <taxon>Dikarya</taxon>
        <taxon>Basidiomycota</taxon>
        <taxon>Agaricomycotina</taxon>
        <taxon>Agaricomycetes</taxon>
        <taxon>Russulales</taxon>
        <taxon>Lachnocladiaceae</taxon>
        <taxon>Vararia</taxon>
    </lineage>
</organism>
<dbReference type="EMBL" id="MU273485">
    <property type="protein sequence ID" value="KAI0035398.1"/>
    <property type="molecule type" value="Genomic_DNA"/>
</dbReference>
<evidence type="ECO:0000313" key="2">
    <source>
        <dbReference type="Proteomes" id="UP000814128"/>
    </source>
</evidence>
<keyword evidence="2" id="KW-1185">Reference proteome</keyword>
<reference evidence="1" key="1">
    <citation type="submission" date="2021-02" db="EMBL/GenBank/DDBJ databases">
        <authorList>
            <consortium name="DOE Joint Genome Institute"/>
            <person name="Ahrendt S."/>
            <person name="Looney B.P."/>
            <person name="Miyauchi S."/>
            <person name="Morin E."/>
            <person name="Drula E."/>
            <person name="Courty P.E."/>
            <person name="Chicoki N."/>
            <person name="Fauchery L."/>
            <person name="Kohler A."/>
            <person name="Kuo A."/>
            <person name="Labutti K."/>
            <person name="Pangilinan J."/>
            <person name="Lipzen A."/>
            <person name="Riley R."/>
            <person name="Andreopoulos W."/>
            <person name="He G."/>
            <person name="Johnson J."/>
            <person name="Barry K.W."/>
            <person name="Grigoriev I.V."/>
            <person name="Nagy L."/>
            <person name="Hibbett D."/>
            <person name="Henrissat B."/>
            <person name="Matheny P.B."/>
            <person name="Labbe J."/>
            <person name="Martin F."/>
        </authorList>
    </citation>
    <scope>NUCLEOTIDE SEQUENCE</scope>
    <source>
        <strain evidence="1">EC-137</strain>
    </source>
</reference>